<evidence type="ECO:0000259" key="3">
    <source>
        <dbReference type="Pfam" id="PF00156"/>
    </source>
</evidence>
<evidence type="ECO:0000313" key="6">
    <source>
        <dbReference type="Proteomes" id="UP000199233"/>
    </source>
</evidence>
<name>A0A1H8ZNI5_9GAMM</name>
<dbReference type="RefSeq" id="WP_093280610.1">
    <property type="nucleotide sequence ID" value="NZ_FOFS01000001.1"/>
</dbReference>
<evidence type="ECO:0000259" key="4">
    <source>
        <dbReference type="Pfam" id="PF13793"/>
    </source>
</evidence>
<feature type="domain" description="Ribose-phosphate pyrophosphokinase N-terminal" evidence="4">
    <location>
        <begin position="12"/>
        <end position="117"/>
    </location>
</feature>
<dbReference type="AlphaFoldDB" id="A0A1H8ZNI5"/>
<dbReference type="GO" id="GO:0005737">
    <property type="term" value="C:cytoplasm"/>
    <property type="evidence" value="ECO:0007669"/>
    <property type="project" value="TreeGrafter"/>
</dbReference>
<dbReference type="GO" id="GO:0016301">
    <property type="term" value="F:kinase activity"/>
    <property type="evidence" value="ECO:0007669"/>
    <property type="project" value="UniProtKB-KW"/>
</dbReference>
<dbReference type="NCBIfam" id="NF005537">
    <property type="entry name" value="PRK07199.1"/>
    <property type="match status" value="1"/>
</dbReference>
<feature type="domain" description="Phosphoribosyltransferase" evidence="3">
    <location>
        <begin position="148"/>
        <end position="280"/>
    </location>
</feature>
<protein>
    <submittedName>
        <fullName evidence="5">Ribose-phosphate pyrophosphokinase</fullName>
    </submittedName>
</protein>
<dbReference type="PANTHER" id="PTHR10210">
    <property type="entry name" value="RIBOSE-PHOSPHATE DIPHOSPHOKINASE FAMILY MEMBER"/>
    <property type="match status" value="1"/>
</dbReference>
<dbReference type="EMBL" id="FOFS01000001">
    <property type="protein sequence ID" value="SEP65831.1"/>
    <property type="molecule type" value="Genomic_DNA"/>
</dbReference>
<evidence type="ECO:0000256" key="1">
    <source>
        <dbReference type="ARBA" id="ARBA00022727"/>
    </source>
</evidence>
<dbReference type="GO" id="GO:0004749">
    <property type="term" value="F:ribose phosphate diphosphokinase activity"/>
    <property type="evidence" value="ECO:0007669"/>
    <property type="project" value="TreeGrafter"/>
</dbReference>
<sequence>MQAAPLICILPGNEALGLGIASACGGEPCRPEIHRFPDGEQRLCLSASVAGRDAVLVCSLEQPDAKMATLHFAASLLRELGARRILLTAPYLPYLRQDRAFASGQGIQARHYASWLSGLIDGLVTLDPHLHRIRSLSQIYTVPCVALSAAPAIAAHLRPRLTRPLLIGPDRESAQWLQPLAQQLGVPCAVLGKKRLGDRQVQIDLGELPPPDAGLQPVLVDDIAASGATLLEGLRLLRARGYPPALCVVVHALCDEALDSALREAGATQLLSCNGVAHPSNAIDVRPLLAQATASLLGTAPAPQASLPCPLCGKPVGFSSALEGSGLVCPHCARRLVLERQWPGHSGEMRWALVESGDEDEP</sequence>
<proteinExistence type="inferred from homology"/>
<dbReference type="Pfam" id="PF00156">
    <property type="entry name" value="Pribosyltran"/>
    <property type="match status" value="1"/>
</dbReference>
<dbReference type="InterPro" id="IPR029099">
    <property type="entry name" value="Pribosyltran_N"/>
</dbReference>
<evidence type="ECO:0000256" key="2">
    <source>
        <dbReference type="RuleBase" id="RU004324"/>
    </source>
</evidence>
<reference evidence="5 6" key="1">
    <citation type="submission" date="2016-10" db="EMBL/GenBank/DDBJ databases">
        <authorList>
            <person name="de Groot N.N."/>
        </authorList>
    </citation>
    <scope>NUCLEOTIDE SEQUENCE [LARGE SCALE GENOMIC DNA]</scope>
    <source>
        <strain evidence="5 6">DSM 25927</strain>
    </source>
</reference>
<dbReference type="InterPro" id="IPR000836">
    <property type="entry name" value="PRTase_dom"/>
</dbReference>
<comment type="similarity">
    <text evidence="2">Belongs to the ribose-phosphate pyrophosphokinase family.</text>
</comment>
<keyword evidence="5" id="KW-0418">Kinase</keyword>
<evidence type="ECO:0000313" key="5">
    <source>
        <dbReference type="EMBL" id="SEP65831.1"/>
    </source>
</evidence>
<dbReference type="GO" id="GO:0006164">
    <property type="term" value="P:purine nucleotide biosynthetic process"/>
    <property type="evidence" value="ECO:0007669"/>
    <property type="project" value="TreeGrafter"/>
</dbReference>
<dbReference type="GO" id="GO:0006015">
    <property type="term" value="P:5-phosphoribose 1-diphosphate biosynthetic process"/>
    <property type="evidence" value="ECO:0007669"/>
    <property type="project" value="TreeGrafter"/>
</dbReference>
<dbReference type="Proteomes" id="UP000199233">
    <property type="component" value="Unassembled WGS sequence"/>
</dbReference>
<accession>A0A1H8ZNI5</accession>
<dbReference type="Gene3D" id="3.40.50.2020">
    <property type="match status" value="2"/>
</dbReference>
<dbReference type="InterPro" id="IPR029057">
    <property type="entry name" value="PRTase-like"/>
</dbReference>
<dbReference type="Pfam" id="PF13793">
    <property type="entry name" value="Pribosyltran_N"/>
    <property type="match status" value="1"/>
</dbReference>
<dbReference type="NCBIfam" id="TIGR01251">
    <property type="entry name" value="ribP_PPkin"/>
    <property type="match status" value="1"/>
</dbReference>
<dbReference type="SUPFAM" id="SSF53271">
    <property type="entry name" value="PRTase-like"/>
    <property type="match status" value="2"/>
</dbReference>
<organism evidence="5 6">
    <name type="scientific">Solimonas aquatica</name>
    <dbReference type="NCBI Taxonomy" id="489703"/>
    <lineage>
        <taxon>Bacteria</taxon>
        <taxon>Pseudomonadati</taxon>
        <taxon>Pseudomonadota</taxon>
        <taxon>Gammaproteobacteria</taxon>
        <taxon>Nevskiales</taxon>
        <taxon>Nevskiaceae</taxon>
        <taxon>Solimonas</taxon>
    </lineage>
</organism>
<dbReference type="GO" id="GO:0002189">
    <property type="term" value="C:ribose phosphate diphosphokinase complex"/>
    <property type="evidence" value="ECO:0007669"/>
    <property type="project" value="TreeGrafter"/>
</dbReference>
<dbReference type="InterPro" id="IPR005946">
    <property type="entry name" value="Rib-P_diPkinase"/>
</dbReference>
<keyword evidence="5" id="KW-0808">Transferase</keyword>
<dbReference type="OrthoDB" id="324294at2"/>
<dbReference type="CDD" id="cd06223">
    <property type="entry name" value="PRTases_typeI"/>
    <property type="match status" value="1"/>
</dbReference>
<keyword evidence="1 2" id="KW-0545">Nucleotide biosynthesis</keyword>
<gene>
    <name evidence="5" type="ORF">SAMN04488038_101103</name>
</gene>
<keyword evidence="6" id="KW-1185">Reference proteome</keyword>
<dbReference type="PANTHER" id="PTHR10210:SF41">
    <property type="entry name" value="RIBOSE-PHOSPHATE PYROPHOSPHOKINASE 1, CHLOROPLASTIC"/>
    <property type="match status" value="1"/>
</dbReference>
<dbReference type="SMART" id="SM01400">
    <property type="entry name" value="Pribosyltran_N"/>
    <property type="match status" value="1"/>
</dbReference>
<dbReference type="STRING" id="489703.SAMN04488038_101103"/>
<dbReference type="GO" id="GO:0000287">
    <property type="term" value="F:magnesium ion binding"/>
    <property type="evidence" value="ECO:0007669"/>
    <property type="project" value="InterPro"/>
</dbReference>